<name>A0A3B0ZKV9_9ZZZZ</name>
<evidence type="ECO:0000259" key="1">
    <source>
        <dbReference type="Pfam" id="PF14086"/>
    </source>
</evidence>
<dbReference type="AlphaFoldDB" id="A0A3B0ZKV9"/>
<sequence length="70" mass="7439">MIMRISLLLFVLLASGCSTTIQPWERGTLAKPEMQWVSDAQGFALSKHVYFSKEGSNGGAMVVGGGCGCN</sequence>
<feature type="domain" description="DUF4266" evidence="1">
    <location>
        <begin position="21"/>
        <end position="70"/>
    </location>
</feature>
<dbReference type="EMBL" id="UOFT01000036">
    <property type="protein sequence ID" value="VAW94135.1"/>
    <property type="molecule type" value="Genomic_DNA"/>
</dbReference>
<dbReference type="InterPro" id="IPR025362">
    <property type="entry name" value="DUF4266"/>
</dbReference>
<organism evidence="2">
    <name type="scientific">hydrothermal vent metagenome</name>
    <dbReference type="NCBI Taxonomy" id="652676"/>
    <lineage>
        <taxon>unclassified sequences</taxon>
        <taxon>metagenomes</taxon>
        <taxon>ecological metagenomes</taxon>
    </lineage>
</organism>
<proteinExistence type="predicted"/>
<dbReference type="PROSITE" id="PS51257">
    <property type="entry name" value="PROKAR_LIPOPROTEIN"/>
    <property type="match status" value="1"/>
</dbReference>
<evidence type="ECO:0000313" key="2">
    <source>
        <dbReference type="EMBL" id="VAW94135.1"/>
    </source>
</evidence>
<gene>
    <name evidence="2" type="ORF">MNBD_GAMMA23-2182</name>
</gene>
<accession>A0A3B0ZKV9</accession>
<dbReference type="Pfam" id="PF14086">
    <property type="entry name" value="DUF4266"/>
    <property type="match status" value="1"/>
</dbReference>
<reference evidence="2" key="1">
    <citation type="submission" date="2018-06" db="EMBL/GenBank/DDBJ databases">
        <authorList>
            <person name="Zhirakovskaya E."/>
        </authorList>
    </citation>
    <scope>NUCLEOTIDE SEQUENCE</scope>
</reference>
<protein>
    <recommendedName>
        <fullName evidence="1">DUF4266 domain-containing protein</fullName>
    </recommendedName>
</protein>